<reference evidence="1" key="2">
    <citation type="journal article" date="2015" name="Data Brief">
        <title>Shoot transcriptome of the giant reed, Arundo donax.</title>
        <authorList>
            <person name="Barrero R.A."/>
            <person name="Guerrero F.D."/>
            <person name="Moolhuijzen P."/>
            <person name="Goolsby J.A."/>
            <person name="Tidwell J."/>
            <person name="Bellgard S.E."/>
            <person name="Bellgard M.I."/>
        </authorList>
    </citation>
    <scope>NUCLEOTIDE SEQUENCE</scope>
    <source>
        <tissue evidence="1">Shoot tissue taken approximately 20 cm above the soil surface</tissue>
    </source>
</reference>
<evidence type="ECO:0000313" key="1">
    <source>
        <dbReference type="EMBL" id="JAD86100.1"/>
    </source>
</evidence>
<dbReference type="AlphaFoldDB" id="A0A0A9DKF4"/>
<dbReference type="EMBL" id="GBRH01211795">
    <property type="protein sequence ID" value="JAD86100.1"/>
    <property type="molecule type" value="Transcribed_RNA"/>
</dbReference>
<name>A0A0A9DKF4_ARUDO</name>
<sequence length="125" mass="14074">MMDNSSPREYLAHSHQVPGLIGSRNGIEEYGMIIREGRDEAGTRLFMHSWNVDNDSWMCNTEWIVPLDDLEPPTTMKVNGASEFFPLLSSFVTSRVVYVLCNISHSCSNLPAVSIVGPLLHYLIF</sequence>
<protein>
    <submittedName>
        <fullName evidence="1">Uncharacterized protein</fullName>
    </submittedName>
</protein>
<reference evidence="1" key="1">
    <citation type="submission" date="2014-09" db="EMBL/GenBank/DDBJ databases">
        <authorList>
            <person name="Magalhaes I.L.F."/>
            <person name="Oliveira U."/>
            <person name="Santos F.R."/>
            <person name="Vidigal T.H.D.A."/>
            <person name="Brescovit A.D."/>
            <person name="Santos A.J."/>
        </authorList>
    </citation>
    <scope>NUCLEOTIDE SEQUENCE</scope>
    <source>
        <tissue evidence="1">Shoot tissue taken approximately 20 cm above the soil surface</tissue>
    </source>
</reference>
<organism evidence="1">
    <name type="scientific">Arundo donax</name>
    <name type="common">Giant reed</name>
    <name type="synonym">Donax arundinaceus</name>
    <dbReference type="NCBI Taxonomy" id="35708"/>
    <lineage>
        <taxon>Eukaryota</taxon>
        <taxon>Viridiplantae</taxon>
        <taxon>Streptophyta</taxon>
        <taxon>Embryophyta</taxon>
        <taxon>Tracheophyta</taxon>
        <taxon>Spermatophyta</taxon>
        <taxon>Magnoliopsida</taxon>
        <taxon>Liliopsida</taxon>
        <taxon>Poales</taxon>
        <taxon>Poaceae</taxon>
        <taxon>PACMAD clade</taxon>
        <taxon>Arundinoideae</taxon>
        <taxon>Arundineae</taxon>
        <taxon>Arundo</taxon>
    </lineage>
</organism>
<proteinExistence type="predicted"/>
<accession>A0A0A9DKF4</accession>